<dbReference type="Gene3D" id="1.10.2000.10">
    <property type="entry name" value="Frizzled cysteine-rich domain"/>
    <property type="match status" value="7"/>
</dbReference>
<accession>A0A8J4Y9G6</accession>
<name>A0A8J4Y9G6_CHIOP</name>
<evidence type="ECO:0000256" key="5">
    <source>
        <dbReference type="ARBA" id="ARBA00022687"/>
    </source>
</evidence>
<evidence type="ECO:0000256" key="2">
    <source>
        <dbReference type="ARBA" id="ARBA00008077"/>
    </source>
</evidence>
<dbReference type="PROSITE" id="PS50038">
    <property type="entry name" value="FZ"/>
    <property type="match status" value="7"/>
</dbReference>
<comment type="caution">
    <text evidence="16">The sequence shown here is derived from an EMBL/GenBank/DDBJ whole genome shotgun (WGS) entry which is preliminary data.</text>
</comment>
<comment type="caution">
    <text evidence="13">Lacks conserved residue(s) required for the propagation of feature annotation.</text>
</comment>
<keyword evidence="9" id="KW-0472">Membrane</keyword>
<feature type="compositionally biased region" description="Basic and acidic residues" evidence="14">
    <location>
        <begin position="560"/>
        <end position="569"/>
    </location>
</feature>
<feature type="region of interest" description="Disordered" evidence="14">
    <location>
        <begin position="215"/>
        <end position="261"/>
    </location>
</feature>
<feature type="disulfide bond" evidence="13">
    <location>
        <begin position="619"/>
        <end position="665"/>
    </location>
</feature>
<keyword evidence="12" id="KW-0325">Glycoprotein</keyword>
<keyword evidence="4" id="KW-1003">Cell membrane</keyword>
<feature type="disulfide bond" evidence="13">
    <location>
        <begin position="686"/>
        <end position="710"/>
    </location>
</feature>
<keyword evidence="11" id="KW-0675">Receptor</keyword>
<evidence type="ECO:0000256" key="14">
    <source>
        <dbReference type="SAM" id="MobiDB-lite"/>
    </source>
</evidence>
<keyword evidence="8" id="KW-1133">Transmembrane helix</keyword>
<feature type="disulfide bond" evidence="13">
    <location>
        <begin position="1019"/>
        <end position="1043"/>
    </location>
</feature>
<feature type="disulfide bond" evidence="13">
    <location>
        <begin position="1117"/>
        <end position="1178"/>
    </location>
</feature>
<dbReference type="SMART" id="SM00063">
    <property type="entry name" value="FRI"/>
    <property type="match status" value="7"/>
</dbReference>
<dbReference type="GO" id="GO:0035567">
    <property type="term" value="P:non-canonical Wnt signaling pathway"/>
    <property type="evidence" value="ECO:0007669"/>
    <property type="project" value="TreeGrafter"/>
</dbReference>
<dbReference type="Pfam" id="PF01392">
    <property type="entry name" value="Fz"/>
    <property type="match status" value="7"/>
</dbReference>
<keyword evidence="3" id="KW-0217">Developmental protein</keyword>
<feature type="disulfide bond" evidence="13">
    <location>
        <begin position="792"/>
        <end position="838"/>
    </location>
</feature>
<comment type="similarity">
    <text evidence="2">Belongs to the G-protein coupled receptor Fz/Smo family.</text>
</comment>
<feature type="disulfide bond" evidence="13">
    <location>
        <begin position="339"/>
        <end position="363"/>
    </location>
</feature>
<keyword evidence="5" id="KW-0879">Wnt signaling pathway</keyword>
<gene>
    <name evidence="16" type="primary">fzd1</name>
    <name evidence="16" type="ORF">GWK47_044232</name>
</gene>
<dbReference type="FunFam" id="1.10.2000.10:FF:000016">
    <property type="entry name" value="Frizzled"/>
    <property type="match status" value="6"/>
</dbReference>
<feature type="disulfide bond" evidence="13">
    <location>
        <begin position="179"/>
        <end position="203"/>
    </location>
</feature>
<feature type="domain" description="FZ" evidence="15">
    <location>
        <begin position="98"/>
        <end position="216"/>
    </location>
</feature>
<keyword evidence="10 13" id="KW-1015">Disulfide bond</keyword>
<evidence type="ECO:0000313" key="17">
    <source>
        <dbReference type="Proteomes" id="UP000770661"/>
    </source>
</evidence>
<feature type="region of interest" description="Disordered" evidence="14">
    <location>
        <begin position="548"/>
        <end position="607"/>
    </location>
</feature>
<feature type="disulfide bond" evidence="13">
    <location>
        <begin position="513"/>
        <end position="537"/>
    </location>
</feature>
<feature type="disulfide bond" evidence="13">
    <location>
        <begin position="446"/>
        <end position="492"/>
    </location>
</feature>
<feature type="domain" description="FZ" evidence="15">
    <location>
        <begin position="939"/>
        <end position="1057"/>
    </location>
</feature>
<organism evidence="16 17">
    <name type="scientific">Chionoecetes opilio</name>
    <name type="common">Atlantic snow crab</name>
    <name type="synonym">Cancer opilio</name>
    <dbReference type="NCBI Taxonomy" id="41210"/>
    <lineage>
        <taxon>Eukaryota</taxon>
        <taxon>Metazoa</taxon>
        <taxon>Ecdysozoa</taxon>
        <taxon>Arthropoda</taxon>
        <taxon>Crustacea</taxon>
        <taxon>Multicrustacea</taxon>
        <taxon>Malacostraca</taxon>
        <taxon>Eumalacostraca</taxon>
        <taxon>Eucarida</taxon>
        <taxon>Decapoda</taxon>
        <taxon>Pleocyemata</taxon>
        <taxon>Brachyura</taxon>
        <taxon>Eubrachyura</taxon>
        <taxon>Majoidea</taxon>
        <taxon>Majidae</taxon>
        <taxon>Chionoecetes</taxon>
    </lineage>
</organism>
<evidence type="ECO:0000256" key="4">
    <source>
        <dbReference type="ARBA" id="ARBA00022475"/>
    </source>
</evidence>
<feature type="region of interest" description="Disordered" evidence="14">
    <location>
        <begin position="721"/>
        <end position="779"/>
    </location>
</feature>
<protein>
    <submittedName>
        <fullName evidence="16">Frizzled-1</fullName>
    </submittedName>
</protein>
<dbReference type="InterPro" id="IPR036790">
    <property type="entry name" value="Frizzled_dom_sf"/>
</dbReference>
<dbReference type="GO" id="GO:0005886">
    <property type="term" value="C:plasma membrane"/>
    <property type="evidence" value="ECO:0007669"/>
    <property type="project" value="UniProtKB-SubCell"/>
</dbReference>
<evidence type="ECO:0000259" key="15">
    <source>
        <dbReference type="PROSITE" id="PS50038"/>
    </source>
</evidence>
<dbReference type="InterPro" id="IPR015526">
    <property type="entry name" value="Frizzled/SFRP"/>
</dbReference>
<proteinExistence type="inferred from homology"/>
<keyword evidence="17" id="KW-1185">Reference proteome</keyword>
<feature type="disulfide bond" evidence="13">
    <location>
        <begin position="1125"/>
        <end position="1171"/>
    </location>
</feature>
<feature type="disulfide bond" evidence="13">
    <location>
        <begin position="611"/>
        <end position="672"/>
    </location>
</feature>
<feature type="region of interest" description="Disordered" evidence="14">
    <location>
        <begin position="1054"/>
        <end position="1112"/>
    </location>
</feature>
<feature type="disulfide bond" evidence="13">
    <location>
        <begin position="264"/>
        <end position="325"/>
    </location>
</feature>
<feature type="domain" description="FZ" evidence="15">
    <location>
        <begin position="1112"/>
        <end position="1230"/>
    </location>
</feature>
<feature type="disulfide bond" evidence="13">
    <location>
        <begin position="952"/>
        <end position="998"/>
    </location>
</feature>
<evidence type="ECO:0000256" key="12">
    <source>
        <dbReference type="ARBA" id="ARBA00023180"/>
    </source>
</evidence>
<feature type="region of interest" description="Disordered" evidence="14">
    <location>
        <begin position="374"/>
        <end position="426"/>
    </location>
</feature>
<dbReference type="PANTHER" id="PTHR11309">
    <property type="entry name" value="FRIZZLED"/>
    <property type="match status" value="1"/>
</dbReference>
<feature type="domain" description="FZ" evidence="15">
    <location>
        <begin position="779"/>
        <end position="897"/>
    </location>
</feature>
<feature type="domain" description="FZ" evidence="15">
    <location>
        <begin position="606"/>
        <end position="724"/>
    </location>
</feature>
<dbReference type="InterPro" id="IPR020067">
    <property type="entry name" value="Frizzled_dom"/>
</dbReference>
<evidence type="ECO:0000256" key="11">
    <source>
        <dbReference type="ARBA" id="ARBA00023170"/>
    </source>
</evidence>
<dbReference type="OrthoDB" id="10053709at2759"/>
<feature type="compositionally biased region" description="Polar residues" evidence="14">
    <location>
        <begin position="743"/>
        <end position="752"/>
    </location>
</feature>
<feature type="compositionally biased region" description="Basic and acidic residues" evidence="14">
    <location>
        <begin position="1066"/>
        <end position="1075"/>
    </location>
</feature>
<feature type="disulfide bond" evidence="13">
    <location>
        <begin position="944"/>
        <end position="1005"/>
    </location>
</feature>
<evidence type="ECO:0000256" key="3">
    <source>
        <dbReference type="ARBA" id="ARBA00022473"/>
    </source>
</evidence>
<evidence type="ECO:0000256" key="9">
    <source>
        <dbReference type="ARBA" id="ARBA00023136"/>
    </source>
</evidence>
<keyword evidence="6" id="KW-0812">Transmembrane</keyword>
<evidence type="ECO:0000256" key="8">
    <source>
        <dbReference type="ARBA" id="ARBA00022989"/>
    </source>
</evidence>
<dbReference type="SUPFAM" id="SSF63501">
    <property type="entry name" value="Frizzled cysteine-rich domain"/>
    <property type="match status" value="7"/>
</dbReference>
<dbReference type="GO" id="GO:0042813">
    <property type="term" value="F:Wnt receptor activity"/>
    <property type="evidence" value="ECO:0007669"/>
    <property type="project" value="TreeGrafter"/>
</dbReference>
<keyword evidence="7" id="KW-0732">Signal</keyword>
<evidence type="ECO:0000256" key="6">
    <source>
        <dbReference type="ARBA" id="ARBA00022692"/>
    </source>
</evidence>
<dbReference type="GO" id="GO:0017147">
    <property type="term" value="F:Wnt-protein binding"/>
    <property type="evidence" value="ECO:0007669"/>
    <property type="project" value="TreeGrafter"/>
</dbReference>
<feature type="compositionally biased region" description="Basic and acidic residues" evidence="14">
    <location>
        <begin position="61"/>
        <end position="73"/>
    </location>
</feature>
<reference evidence="16" key="1">
    <citation type="submission" date="2020-07" db="EMBL/GenBank/DDBJ databases">
        <title>The High-quality genome of the commercially important snow crab, Chionoecetes opilio.</title>
        <authorList>
            <person name="Jeong J.-H."/>
            <person name="Ryu S."/>
        </authorList>
    </citation>
    <scope>NUCLEOTIDE SEQUENCE</scope>
    <source>
        <strain evidence="16">MADBK_172401_WGS</strain>
        <tissue evidence="16">Digestive gland</tissue>
    </source>
</reference>
<feature type="domain" description="FZ" evidence="15">
    <location>
        <begin position="433"/>
        <end position="551"/>
    </location>
</feature>
<evidence type="ECO:0000313" key="16">
    <source>
        <dbReference type="EMBL" id="KAG0722578.1"/>
    </source>
</evidence>
<feature type="disulfide bond" evidence="13">
    <location>
        <begin position="438"/>
        <end position="499"/>
    </location>
</feature>
<feature type="compositionally biased region" description="Basic and acidic residues" evidence="14">
    <location>
        <begin position="386"/>
        <end position="395"/>
    </location>
</feature>
<dbReference type="EMBL" id="JACEEZ010009320">
    <property type="protein sequence ID" value="KAG0722578.1"/>
    <property type="molecule type" value="Genomic_DNA"/>
</dbReference>
<dbReference type="PANTHER" id="PTHR11309:SF47">
    <property type="entry name" value="FRIZZLED"/>
    <property type="match status" value="1"/>
</dbReference>
<evidence type="ECO:0000256" key="10">
    <source>
        <dbReference type="ARBA" id="ARBA00023157"/>
    </source>
</evidence>
<evidence type="ECO:0000256" key="7">
    <source>
        <dbReference type="ARBA" id="ARBA00022729"/>
    </source>
</evidence>
<dbReference type="GO" id="GO:0060070">
    <property type="term" value="P:canonical Wnt signaling pathway"/>
    <property type="evidence" value="ECO:0007669"/>
    <property type="project" value="TreeGrafter"/>
</dbReference>
<feature type="disulfide bond" evidence="13">
    <location>
        <begin position="272"/>
        <end position="318"/>
    </location>
</feature>
<feature type="domain" description="FZ" evidence="15">
    <location>
        <begin position="259"/>
        <end position="377"/>
    </location>
</feature>
<evidence type="ECO:0000256" key="13">
    <source>
        <dbReference type="PROSITE-ProRule" id="PRU00090"/>
    </source>
</evidence>
<feature type="disulfide bond" evidence="13">
    <location>
        <begin position="1192"/>
        <end position="1216"/>
    </location>
</feature>
<dbReference type="AlphaFoldDB" id="A0A8J4Y9G6"/>
<feature type="disulfide bond" evidence="13">
    <location>
        <begin position="784"/>
        <end position="845"/>
    </location>
</feature>
<feature type="disulfide bond" evidence="13">
    <location>
        <begin position="859"/>
        <end position="883"/>
    </location>
</feature>
<evidence type="ECO:0000256" key="1">
    <source>
        <dbReference type="ARBA" id="ARBA00004651"/>
    </source>
</evidence>
<comment type="subcellular location">
    <subcellularLocation>
        <location evidence="1">Cell membrane</location>
        <topology evidence="1">Multi-pass membrane protein</topology>
    </subcellularLocation>
</comment>
<sequence length="1234" mass="134738">MRGGLRYVKVVVRVYVGVEVRGNVNSGMGGHTCRVGGWAALLLLAVAGMTQGAAAAAAGDRPCESPSDPRCEHPSPSPSPSTLRLPFDIPTLGPVLQAGSEHCQALQVTECQDALPYTSIGLPNLLGHHSQGVAGLLLHMLRPAFASQCSQDLRRLLCIILLPPCRTTFHQRLPCRSLCQSVRTGCEAPLNTYGFLWPPSLDCNILPDTDTGCAGLSPAEDVTPHPTTAQDLTSAPPPPSSTAPIPDETTPAATLPPMSNGGRCEPITITLCKDIQYNTTIMPNFRNHHTQEEAGLEVHQFWPLIELQCSPDLKFFLCSVYVPMCTILERPLPPCRHLCLSAKDGCEDLMNNYGFQWPESLDCNKFPAGPNELCVNSPDNLTQSGPHDDQREDVTPHPTTTAQDLTSAPPPPSSTAPIPDTALNPAATLPPMSNGGRCEPITITLCKDIQYNTTIMPNLRNHYTQEEAGLEVHQFFPLVKTQCSPDLKFFLCSLYVPVCTILERPLPPCRHLCLSAKDGCEDLMIKFGFQWPESMDCNKFPAGPNELCVNSPDNLTQSGPHDDQREDVTPHPTTTAQDLTSAPPPPSSTAPIPDETTPAATLPPMSNGGRCEPITIPMCKDIQYNTTIMPNFRNHHTQEEAGLEVHQFFPLVKTQCSPDLKLFLCSLYVPVCTILHRPLPPCRHLCLSAKDGCEDLINNYGFQWPESLDCNKFPAGPNELCVNSPDNLTQSGPHDDQRENVTPHPTTTAQDLTSAPPPPSSTAPIPDETTPAATLPPMSNGGRCEPITIPICKDIQYNTTIMPNFRNHHTQEEAGMEVHQFFPLVKVQCSPDLKFFLCSVYVPMCTILDRPLPPCRHLCLSAKDGCEDLMNKFGFQWPESLDCNKFPAGPNELCVNSPDNLIHPTTAAHDLTSAPPPPSSTVPIPDKTTLAATLPSVPNGGGRCEPIAITLCKDIQYNTTIMPNLLNHHTQEEAGLEVHQFFPLVKAQCSPDLKFFLCSVYVPVCTILERPLPPCRHLCLSAKDGCEDLMDNFGFQWPESLDCNKFPAGPNELCVNSPDNLTQSGPHDDQREDVTPHPTTTAQDLTSAPPPPSSTAPIPDETTPAATLPPMSNGGRCEPITITLCKDIQYNTTIMPNLLNHHTQEEAGMEVHQFFPLVKVQCSPDLKFFLCSVYVPVCTILDRPLPPCRHLCLSAKDGCEDLMDKFGFQWPESLDCKKFPTGPNELCVGEILTG</sequence>
<dbReference type="Proteomes" id="UP000770661">
    <property type="component" value="Unassembled WGS sequence"/>
</dbReference>
<feature type="region of interest" description="Disordered" evidence="14">
    <location>
        <begin position="58"/>
        <end position="84"/>
    </location>
</feature>